<reference evidence="2" key="1">
    <citation type="journal article" date="2013" name="Genetics">
        <title>The draft genome and transcriptome of Panagrellus redivivus are shaped by the harsh demands of a free-living lifestyle.</title>
        <authorList>
            <person name="Srinivasan J."/>
            <person name="Dillman A.R."/>
            <person name="Macchietto M.G."/>
            <person name="Heikkinen L."/>
            <person name="Lakso M."/>
            <person name="Fracchia K.M."/>
            <person name="Antoshechkin I."/>
            <person name="Mortazavi A."/>
            <person name="Wong G."/>
            <person name="Sternberg P.W."/>
        </authorList>
    </citation>
    <scope>NUCLEOTIDE SEQUENCE [LARGE SCALE GENOMIC DNA]</scope>
    <source>
        <strain evidence="2">MT8872</strain>
    </source>
</reference>
<dbReference type="AlphaFoldDB" id="A0A7E4UP75"/>
<evidence type="ECO:0000256" key="1">
    <source>
        <dbReference type="SAM" id="MobiDB-lite"/>
    </source>
</evidence>
<feature type="compositionally biased region" description="Polar residues" evidence="1">
    <location>
        <begin position="132"/>
        <end position="172"/>
    </location>
</feature>
<keyword evidence="2" id="KW-1185">Reference proteome</keyword>
<organism evidence="2 3">
    <name type="scientific">Panagrellus redivivus</name>
    <name type="common">Microworm</name>
    <dbReference type="NCBI Taxonomy" id="6233"/>
    <lineage>
        <taxon>Eukaryota</taxon>
        <taxon>Metazoa</taxon>
        <taxon>Ecdysozoa</taxon>
        <taxon>Nematoda</taxon>
        <taxon>Chromadorea</taxon>
        <taxon>Rhabditida</taxon>
        <taxon>Tylenchina</taxon>
        <taxon>Panagrolaimomorpha</taxon>
        <taxon>Panagrolaimoidea</taxon>
        <taxon>Panagrolaimidae</taxon>
        <taxon>Panagrellus</taxon>
    </lineage>
</organism>
<sequence>MVRANRLKSDGNNNPKTATTDSAVKLPKILQLQQQQQQNTPTSDDSTSPSSDVGHEAGGVRSTVDTSTAPVAKKQTKTKPTAVVAAARPPRAFEKKTSTSTSSTQQTPPRPPAPPVSDGIEEVPLRDFGSSLAASFSDYTNESCVNPSSKSSKAASTRDNPSSRGSVANSTASLLDRVMDKLEKGRAGHIDTSLIYESPR</sequence>
<proteinExistence type="predicted"/>
<feature type="compositionally biased region" description="Low complexity" evidence="1">
    <location>
        <begin position="98"/>
        <end position="107"/>
    </location>
</feature>
<protein>
    <submittedName>
        <fullName evidence="3">Flocculation protein FLO11-like</fullName>
    </submittedName>
</protein>
<reference evidence="3" key="2">
    <citation type="submission" date="2020-10" db="UniProtKB">
        <authorList>
            <consortium name="WormBaseParasite"/>
        </authorList>
    </citation>
    <scope>IDENTIFICATION</scope>
</reference>
<feature type="compositionally biased region" description="Low complexity" evidence="1">
    <location>
        <begin position="68"/>
        <end position="90"/>
    </location>
</feature>
<accession>A0A7E4UP75</accession>
<feature type="compositionally biased region" description="Polar residues" evidence="1">
    <location>
        <begin position="10"/>
        <end position="22"/>
    </location>
</feature>
<feature type="compositionally biased region" description="Low complexity" evidence="1">
    <location>
        <begin position="30"/>
        <end position="52"/>
    </location>
</feature>
<dbReference type="WBParaSite" id="Pan_g11136.t1">
    <property type="protein sequence ID" value="Pan_g11136.t1"/>
    <property type="gene ID" value="Pan_g11136"/>
</dbReference>
<name>A0A7E4UP75_PANRE</name>
<feature type="region of interest" description="Disordered" evidence="1">
    <location>
        <begin position="1"/>
        <end position="172"/>
    </location>
</feature>
<dbReference type="Proteomes" id="UP000492821">
    <property type="component" value="Unassembled WGS sequence"/>
</dbReference>
<evidence type="ECO:0000313" key="3">
    <source>
        <dbReference type="WBParaSite" id="Pan_g11136.t1"/>
    </source>
</evidence>
<evidence type="ECO:0000313" key="2">
    <source>
        <dbReference type="Proteomes" id="UP000492821"/>
    </source>
</evidence>